<dbReference type="InterPro" id="IPR029058">
    <property type="entry name" value="AB_hydrolase_fold"/>
</dbReference>
<gene>
    <name evidence="3" type="ORF">HDF16_005314</name>
</gene>
<dbReference type="Proteomes" id="UP000540989">
    <property type="component" value="Unassembled WGS sequence"/>
</dbReference>
<proteinExistence type="predicted"/>
<organism evidence="3 4">
    <name type="scientific">Granulicella aggregans</name>
    <dbReference type="NCBI Taxonomy" id="474949"/>
    <lineage>
        <taxon>Bacteria</taxon>
        <taxon>Pseudomonadati</taxon>
        <taxon>Acidobacteriota</taxon>
        <taxon>Terriglobia</taxon>
        <taxon>Terriglobales</taxon>
        <taxon>Acidobacteriaceae</taxon>
        <taxon>Granulicella</taxon>
    </lineage>
</organism>
<dbReference type="GO" id="GO:0016787">
    <property type="term" value="F:hydrolase activity"/>
    <property type="evidence" value="ECO:0007669"/>
    <property type="project" value="UniProtKB-KW"/>
</dbReference>
<dbReference type="PANTHER" id="PTHR43329">
    <property type="entry name" value="EPOXIDE HYDROLASE"/>
    <property type="match status" value="1"/>
</dbReference>
<dbReference type="PRINTS" id="PR00412">
    <property type="entry name" value="EPOXHYDRLASE"/>
</dbReference>
<dbReference type="Pfam" id="PF00561">
    <property type="entry name" value="Abhydrolase_1"/>
    <property type="match status" value="1"/>
</dbReference>
<dbReference type="SUPFAM" id="SSF53474">
    <property type="entry name" value="alpha/beta-Hydrolases"/>
    <property type="match status" value="1"/>
</dbReference>
<keyword evidence="1" id="KW-0378">Hydrolase</keyword>
<evidence type="ECO:0000256" key="1">
    <source>
        <dbReference type="ARBA" id="ARBA00022801"/>
    </source>
</evidence>
<dbReference type="Gene3D" id="3.40.50.1820">
    <property type="entry name" value="alpha/beta hydrolase"/>
    <property type="match status" value="1"/>
</dbReference>
<sequence>MYFEQTELLKIAFEADGISSRAPVFLLHGWPDAPTSWMPVASTLQDRGFRTIAPYLRGSYPTEFLSPATPRFAGAVAMAQDVVDLADKLGIGEFAVVGHDWGARIAYTLAALFPERVRAIATLALAYQPRGEFHLGSFQQSRQFWYQFFQCTDAGAEAVRQDSIGFARMQWNTWSPQGWFTEEDFELAMSA</sequence>
<dbReference type="InterPro" id="IPR000639">
    <property type="entry name" value="Epox_hydrolase-like"/>
</dbReference>
<keyword evidence="4" id="KW-1185">Reference proteome</keyword>
<feature type="domain" description="AB hydrolase-1" evidence="2">
    <location>
        <begin position="23"/>
        <end position="168"/>
    </location>
</feature>
<name>A0A7W7ZIN9_9BACT</name>
<dbReference type="AlphaFoldDB" id="A0A7W7ZIN9"/>
<comment type="caution">
    <text evidence="3">The sequence shown here is derived from an EMBL/GenBank/DDBJ whole genome shotgun (WGS) entry which is preliminary data.</text>
</comment>
<accession>A0A7W7ZIN9</accession>
<evidence type="ECO:0000259" key="2">
    <source>
        <dbReference type="Pfam" id="PF00561"/>
    </source>
</evidence>
<dbReference type="RefSeq" id="WP_246410100.1">
    <property type="nucleotide sequence ID" value="NZ_JACHIP010000015.1"/>
</dbReference>
<evidence type="ECO:0000313" key="4">
    <source>
        <dbReference type="Proteomes" id="UP000540989"/>
    </source>
</evidence>
<protein>
    <submittedName>
        <fullName evidence="3">Pimeloyl-ACP methyl ester carboxylesterase</fullName>
    </submittedName>
</protein>
<evidence type="ECO:0000313" key="3">
    <source>
        <dbReference type="EMBL" id="MBB5060578.1"/>
    </source>
</evidence>
<reference evidence="3 4" key="1">
    <citation type="submission" date="2020-08" db="EMBL/GenBank/DDBJ databases">
        <title>Genomic Encyclopedia of Type Strains, Phase IV (KMG-V): Genome sequencing to study the core and pangenomes of soil and plant-associated prokaryotes.</title>
        <authorList>
            <person name="Whitman W."/>
        </authorList>
    </citation>
    <scope>NUCLEOTIDE SEQUENCE [LARGE SCALE GENOMIC DNA]</scope>
    <source>
        <strain evidence="3 4">M8UP14</strain>
    </source>
</reference>
<dbReference type="EMBL" id="JACHIP010000015">
    <property type="protein sequence ID" value="MBB5060578.1"/>
    <property type="molecule type" value="Genomic_DNA"/>
</dbReference>
<dbReference type="InterPro" id="IPR000073">
    <property type="entry name" value="AB_hydrolase_1"/>
</dbReference>